<feature type="compositionally biased region" description="Basic and acidic residues" evidence="2">
    <location>
        <begin position="407"/>
        <end position="471"/>
    </location>
</feature>
<dbReference type="FunFam" id="1.10.10.440:FF:000027">
    <property type="entry name" value="Formin binding protein (FNB3)"/>
    <property type="match status" value="1"/>
</dbReference>
<evidence type="ECO:0000256" key="1">
    <source>
        <dbReference type="SAM" id="Coils"/>
    </source>
</evidence>
<dbReference type="Gene3D" id="1.10.10.440">
    <property type="entry name" value="FF domain"/>
    <property type="match status" value="4"/>
</dbReference>
<dbReference type="SUPFAM" id="SSF81698">
    <property type="entry name" value="FF domain"/>
    <property type="match status" value="4"/>
</dbReference>
<dbReference type="SMART" id="SM00441">
    <property type="entry name" value="FF"/>
    <property type="match status" value="4"/>
</dbReference>
<evidence type="ECO:0000256" key="2">
    <source>
        <dbReference type="SAM" id="MobiDB-lite"/>
    </source>
</evidence>
<feature type="domain" description="FF" evidence="3">
    <location>
        <begin position="1"/>
        <end position="46"/>
    </location>
</feature>
<name>A0A0D2CQ46_9EURO</name>
<accession>A0A0D2CQ46</accession>
<dbReference type="GO" id="GO:0071004">
    <property type="term" value="C:U2-type prespliceosome"/>
    <property type="evidence" value="ECO:0007669"/>
    <property type="project" value="TreeGrafter"/>
</dbReference>
<sequence length="543" mass="64405">MLRTHPEIKHYSRWKTIRPIIEGETVFRSTDNEDERKQLFEEYIVELKKQHIEQEAATRKSALDDLGAILKALELEPYTRWSQAQEILDQNERIQTDERFKLLSKSDVLTAFENHIKSLERNFNDARQQQKASKARRERQNRDKFLELLQSLRSQGKIKAGTKWMSILPTIQDDPRYVAMLGHAGSTPLDLFWDIVEEEERALRGRRNDVYDVLEDKRYEVTPKTSLDEFLDIMHADRRTANIDRDVLELIYQRLHEKVMRRSEDEKHAADRHQRRAVDALRSRIKHLEPPVRITDSWETVKARVEKMNEYQAVESEDLRRSAYEKVVKRLKEKEEDAERERERRHSRRDDDRDRRNGHRGETKYGRLSKSPEPDAYEADRRKAMAAREKQYRKASSLGLSPPPSSYRDRERRERDERHGRLDRDRISPSRHMSAYERERREREEERERLYRTRADPRSTRDELNYGEESRSVAGSERRRRRGDGSDAESVESGRRSAKRSRRERGNSGEKDKSKTPEPVKPELVAEPSGVHSGSEEGEIEED</sequence>
<dbReference type="GeneID" id="25329650"/>
<dbReference type="GO" id="GO:0003723">
    <property type="term" value="F:RNA binding"/>
    <property type="evidence" value="ECO:0007669"/>
    <property type="project" value="TreeGrafter"/>
</dbReference>
<gene>
    <name evidence="4" type="ORF">PV05_07742</name>
</gene>
<feature type="domain" description="FF" evidence="3">
    <location>
        <begin position="137"/>
        <end position="198"/>
    </location>
</feature>
<evidence type="ECO:0000259" key="3">
    <source>
        <dbReference type="PROSITE" id="PS51676"/>
    </source>
</evidence>
<keyword evidence="5" id="KW-1185">Reference proteome</keyword>
<feature type="compositionally biased region" description="Basic and acidic residues" evidence="2">
    <location>
        <begin position="331"/>
        <end position="392"/>
    </location>
</feature>
<feature type="coiled-coil region" evidence="1">
    <location>
        <begin position="109"/>
        <end position="155"/>
    </location>
</feature>
<keyword evidence="1" id="KW-0175">Coiled coil</keyword>
<dbReference type="PANTHER" id="PTHR11864:SF0">
    <property type="entry name" value="PRP40 PRE-MRNA PROCESSING FACTOR 40 HOMOLOG A (YEAST)"/>
    <property type="match status" value="1"/>
</dbReference>
<dbReference type="RefSeq" id="XP_013312655.1">
    <property type="nucleotide sequence ID" value="XM_013457201.1"/>
</dbReference>
<dbReference type="PANTHER" id="PTHR11864">
    <property type="entry name" value="PRE-MRNA-PROCESSING PROTEIN PRP40"/>
    <property type="match status" value="1"/>
</dbReference>
<dbReference type="HOGENOM" id="CLU_005825_1_0_1"/>
<dbReference type="InterPro" id="IPR036517">
    <property type="entry name" value="FF_domain_sf"/>
</dbReference>
<dbReference type="EMBL" id="KN847321">
    <property type="protein sequence ID" value="KIW52072.1"/>
    <property type="molecule type" value="Genomic_DNA"/>
</dbReference>
<protein>
    <recommendedName>
        <fullName evidence="3">FF domain-containing protein</fullName>
    </recommendedName>
</protein>
<proteinExistence type="predicted"/>
<feature type="compositionally biased region" description="Basic and acidic residues" evidence="2">
    <location>
        <begin position="504"/>
        <end position="521"/>
    </location>
</feature>
<feature type="region of interest" description="Disordered" evidence="2">
    <location>
        <begin position="331"/>
        <end position="543"/>
    </location>
</feature>
<reference evidence="4 5" key="1">
    <citation type="submission" date="2015-01" db="EMBL/GenBank/DDBJ databases">
        <title>The Genome Sequence of Exophiala xenobiotica CBS118157.</title>
        <authorList>
            <consortium name="The Broad Institute Genomics Platform"/>
            <person name="Cuomo C."/>
            <person name="de Hoog S."/>
            <person name="Gorbushina A."/>
            <person name="Stielow B."/>
            <person name="Teixiera M."/>
            <person name="Abouelleil A."/>
            <person name="Chapman S.B."/>
            <person name="Priest M."/>
            <person name="Young S.K."/>
            <person name="Wortman J."/>
            <person name="Nusbaum C."/>
            <person name="Birren B."/>
        </authorList>
    </citation>
    <scope>NUCLEOTIDE SEQUENCE [LARGE SCALE GENOMIC DNA]</scope>
    <source>
        <strain evidence="4 5">CBS 118157</strain>
    </source>
</reference>
<dbReference type="InterPro" id="IPR039726">
    <property type="entry name" value="Prp40-like"/>
</dbReference>
<dbReference type="PROSITE" id="PS51676">
    <property type="entry name" value="FF"/>
    <property type="match status" value="2"/>
</dbReference>
<evidence type="ECO:0000313" key="4">
    <source>
        <dbReference type="EMBL" id="KIW52072.1"/>
    </source>
</evidence>
<dbReference type="GO" id="GO:0045292">
    <property type="term" value="P:mRNA cis splicing, via spliceosome"/>
    <property type="evidence" value="ECO:0007669"/>
    <property type="project" value="InterPro"/>
</dbReference>
<dbReference type="Pfam" id="PF25432">
    <property type="entry name" value="FF_PRPF40A"/>
    <property type="match status" value="1"/>
</dbReference>
<evidence type="ECO:0000313" key="5">
    <source>
        <dbReference type="Proteomes" id="UP000054342"/>
    </source>
</evidence>
<dbReference type="Proteomes" id="UP000054342">
    <property type="component" value="Unassembled WGS sequence"/>
</dbReference>
<dbReference type="Pfam" id="PF01846">
    <property type="entry name" value="FF"/>
    <property type="match status" value="3"/>
</dbReference>
<dbReference type="FunFam" id="1.10.10.440:FF:000032">
    <property type="entry name" value="Formin binding protein (FNB3)"/>
    <property type="match status" value="1"/>
</dbReference>
<organism evidence="4 5">
    <name type="scientific">Exophiala xenobiotica</name>
    <dbReference type="NCBI Taxonomy" id="348802"/>
    <lineage>
        <taxon>Eukaryota</taxon>
        <taxon>Fungi</taxon>
        <taxon>Dikarya</taxon>
        <taxon>Ascomycota</taxon>
        <taxon>Pezizomycotina</taxon>
        <taxon>Eurotiomycetes</taxon>
        <taxon>Chaetothyriomycetidae</taxon>
        <taxon>Chaetothyriales</taxon>
        <taxon>Herpotrichiellaceae</taxon>
        <taxon>Exophiala</taxon>
    </lineage>
</organism>
<dbReference type="AlphaFoldDB" id="A0A0D2CQ46"/>
<dbReference type="InterPro" id="IPR002713">
    <property type="entry name" value="FF_domain"/>
</dbReference>
<dbReference type="GO" id="GO:0005685">
    <property type="term" value="C:U1 snRNP"/>
    <property type="evidence" value="ECO:0007669"/>
    <property type="project" value="TreeGrafter"/>
</dbReference>
<dbReference type="OrthoDB" id="187617at2759"/>
<feature type="region of interest" description="Disordered" evidence="2">
    <location>
        <begin position="261"/>
        <end position="282"/>
    </location>
</feature>
<dbReference type="FunFam" id="1.10.10.440:FF:000034">
    <property type="entry name" value="Formin binding protein (FNB3)"/>
    <property type="match status" value="1"/>
</dbReference>